<feature type="binding site" evidence="4">
    <location>
        <begin position="12"/>
        <end position="14"/>
    </location>
    <ligand>
        <name>N(1)-(5-phospho-beta-D-ribosyl)glycinamide</name>
        <dbReference type="ChEBI" id="CHEBI:143788"/>
    </ligand>
</feature>
<organism evidence="6 7">
    <name type="scientific">SAR86 cluster bacterium</name>
    <dbReference type="NCBI Taxonomy" id="2030880"/>
    <lineage>
        <taxon>Bacteria</taxon>
        <taxon>Pseudomonadati</taxon>
        <taxon>Pseudomonadota</taxon>
        <taxon>Gammaproteobacteria</taxon>
        <taxon>SAR86 cluster</taxon>
    </lineage>
</organism>
<dbReference type="AlphaFoldDB" id="A0A520MFH8"/>
<dbReference type="CDD" id="cd08645">
    <property type="entry name" value="FMT_core_GART"/>
    <property type="match status" value="1"/>
</dbReference>
<dbReference type="HAMAP" id="MF_01930">
    <property type="entry name" value="PurN"/>
    <property type="match status" value="1"/>
</dbReference>
<reference evidence="6 7" key="1">
    <citation type="submission" date="2019-02" db="EMBL/GenBank/DDBJ databases">
        <title>Prokaryotic population dynamics and viral predation in marine succession experiment using metagenomics: the confinement effect.</title>
        <authorList>
            <person name="Haro-Moreno J.M."/>
            <person name="Rodriguez-Valera F."/>
            <person name="Lopez-Perez M."/>
        </authorList>
    </citation>
    <scope>NUCLEOTIDE SEQUENCE [LARGE SCALE GENOMIC DNA]</scope>
    <source>
        <strain evidence="6">MED-G163</strain>
    </source>
</reference>
<dbReference type="GO" id="GO:0004644">
    <property type="term" value="F:phosphoribosylglycinamide formyltransferase activity"/>
    <property type="evidence" value="ECO:0007669"/>
    <property type="project" value="UniProtKB-UniRule"/>
</dbReference>
<comment type="catalytic activity">
    <reaction evidence="4">
        <text>N(1)-(5-phospho-beta-D-ribosyl)glycinamide + (6R)-10-formyltetrahydrofolate = N(2)-formyl-N(1)-(5-phospho-beta-D-ribosyl)glycinamide + (6S)-5,6,7,8-tetrahydrofolate + H(+)</text>
        <dbReference type="Rhea" id="RHEA:15053"/>
        <dbReference type="ChEBI" id="CHEBI:15378"/>
        <dbReference type="ChEBI" id="CHEBI:57453"/>
        <dbReference type="ChEBI" id="CHEBI:143788"/>
        <dbReference type="ChEBI" id="CHEBI:147286"/>
        <dbReference type="ChEBI" id="CHEBI:195366"/>
        <dbReference type="EC" id="2.1.2.2"/>
    </reaction>
</comment>
<dbReference type="GO" id="GO:0006189">
    <property type="term" value="P:'de novo' IMP biosynthetic process"/>
    <property type="evidence" value="ECO:0007669"/>
    <property type="project" value="UniProtKB-UniRule"/>
</dbReference>
<comment type="function">
    <text evidence="4">Catalyzes the transfer of a formyl group from 10-formyltetrahydrofolate to 5-phospho-ribosyl-glycinamide (GAR), producing 5-phospho-ribosyl-N-formylglycinamide (FGAR) and tetrahydrofolate.</text>
</comment>
<comment type="similarity">
    <text evidence="4">Belongs to the GART family.</text>
</comment>
<feature type="binding site" evidence="4">
    <location>
        <position position="107"/>
    </location>
    <ligand>
        <name>(6R)-10-formyltetrahydrofolate</name>
        <dbReference type="ChEBI" id="CHEBI:195366"/>
    </ligand>
</feature>
<dbReference type="Gene3D" id="3.40.50.170">
    <property type="entry name" value="Formyl transferase, N-terminal domain"/>
    <property type="match status" value="1"/>
</dbReference>
<dbReference type="InterPro" id="IPR002376">
    <property type="entry name" value="Formyl_transf_N"/>
</dbReference>
<dbReference type="EMBL" id="SHBI01000026">
    <property type="protein sequence ID" value="RZO19984.1"/>
    <property type="molecule type" value="Genomic_DNA"/>
</dbReference>
<feature type="binding site" evidence="4">
    <location>
        <begin position="90"/>
        <end position="93"/>
    </location>
    <ligand>
        <name>(6R)-10-formyltetrahydrofolate</name>
        <dbReference type="ChEBI" id="CHEBI:195366"/>
    </ligand>
</feature>
<dbReference type="Pfam" id="PF00551">
    <property type="entry name" value="Formyl_trans_N"/>
    <property type="match status" value="1"/>
</dbReference>
<evidence type="ECO:0000256" key="2">
    <source>
        <dbReference type="ARBA" id="ARBA00022679"/>
    </source>
</evidence>
<keyword evidence="3 4" id="KW-0658">Purine biosynthesis</keyword>
<dbReference type="InterPro" id="IPR036477">
    <property type="entry name" value="Formyl_transf_N_sf"/>
</dbReference>
<comment type="pathway">
    <text evidence="1 4">Purine metabolism; IMP biosynthesis via de novo pathway; N(2)-formyl-N(1)-(5-phospho-D-ribosyl)glycinamide from N(1)-(5-phospho-D-ribosyl)glycinamide (10-formyl THF route): step 1/1.</text>
</comment>
<evidence type="ECO:0000313" key="7">
    <source>
        <dbReference type="Proteomes" id="UP000315782"/>
    </source>
</evidence>
<protein>
    <recommendedName>
        <fullName evidence="4">Phosphoribosylglycinamide formyltransferase</fullName>
        <ecNumber evidence="4">2.1.2.2</ecNumber>
    </recommendedName>
    <alternativeName>
        <fullName evidence="4">5'-phosphoribosylglycinamide transformylase</fullName>
    </alternativeName>
    <alternativeName>
        <fullName evidence="4">GAR transformylase</fullName>
        <shortName evidence="4">GART</shortName>
    </alternativeName>
</protein>
<feature type="domain" description="Formyl transferase N-terminal" evidence="5">
    <location>
        <begin position="2"/>
        <end position="182"/>
    </location>
</feature>
<sequence>MKKIAVLISGSGTNLQAIIDKCLSGYIEAEIVCVLSNDPNAYGLERAKLNNIKTKIINSKDFETSDLFNEGLYNYLKTLDLDLIVLAGFMKILSGTITKTFYGRIINIHPSLLPKYPGLDTHKKVIKNRDSLHGVSVHYVSEKLDAGPLIAQGAIKTYKDEGIDDLIERIHQIEHIIYPEVIKFICKKQIYLDSNKIVYKNININNKDFIYKNYEI</sequence>
<dbReference type="InterPro" id="IPR004607">
    <property type="entry name" value="GART"/>
</dbReference>
<name>A0A520MFH8_9GAMM</name>
<feature type="active site" description="Proton donor" evidence="4">
    <location>
        <position position="109"/>
    </location>
</feature>
<evidence type="ECO:0000259" key="5">
    <source>
        <dbReference type="Pfam" id="PF00551"/>
    </source>
</evidence>
<dbReference type="EC" id="2.1.2.2" evidence="4"/>
<accession>A0A520MFH8</accession>
<dbReference type="NCBIfam" id="TIGR00639">
    <property type="entry name" value="PurN"/>
    <property type="match status" value="1"/>
</dbReference>
<dbReference type="UniPathway" id="UPA00074">
    <property type="reaction ID" value="UER00126"/>
</dbReference>
<evidence type="ECO:0000256" key="1">
    <source>
        <dbReference type="ARBA" id="ARBA00005054"/>
    </source>
</evidence>
<dbReference type="GO" id="GO:0005829">
    <property type="term" value="C:cytosol"/>
    <property type="evidence" value="ECO:0007669"/>
    <property type="project" value="TreeGrafter"/>
</dbReference>
<evidence type="ECO:0000256" key="3">
    <source>
        <dbReference type="ARBA" id="ARBA00022755"/>
    </source>
</evidence>
<dbReference type="Proteomes" id="UP000315782">
    <property type="component" value="Unassembled WGS sequence"/>
</dbReference>
<comment type="caution">
    <text evidence="6">The sequence shown here is derived from an EMBL/GenBank/DDBJ whole genome shotgun (WGS) entry which is preliminary data.</text>
</comment>
<dbReference type="PANTHER" id="PTHR43369:SF2">
    <property type="entry name" value="PHOSPHORIBOSYLGLYCINAMIDE FORMYLTRANSFERASE"/>
    <property type="match status" value="1"/>
</dbReference>
<evidence type="ECO:0000313" key="6">
    <source>
        <dbReference type="EMBL" id="RZO19984.1"/>
    </source>
</evidence>
<dbReference type="SUPFAM" id="SSF53328">
    <property type="entry name" value="Formyltransferase"/>
    <property type="match status" value="1"/>
</dbReference>
<dbReference type="PANTHER" id="PTHR43369">
    <property type="entry name" value="PHOSPHORIBOSYLGLYCINAMIDE FORMYLTRANSFERASE"/>
    <property type="match status" value="1"/>
</dbReference>
<keyword evidence="2 4" id="KW-0808">Transferase</keyword>
<evidence type="ECO:0000256" key="4">
    <source>
        <dbReference type="HAMAP-Rule" id="MF_01930"/>
    </source>
</evidence>
<gene>
    <name evidence="4 6" type="primary">purN</name>
    <name evidence="6" type="ORF">EVA96_03305</name>
</gene>
<feature type="site" description="Raises pKa of active site His" evidence="4">
    <location>
        <position position="145"/>
    </location>
</feature>
<comment type="caution">
    <text evidence="4">Lacks conserved residue(s) required for the propagation of feature annotation.</text>
</comment>
<proteinExistence type="inferred from homology"/>